<dbReference type="Gene3D" id="3.10.110.10">
    <property type="entry name" value="Ubiquitin Conjugating Enzyme"/>
    <property type="match status" value="1"/>
</dbReference>
<evidence type="ECO:0000259" key="1">
    <source>
        <dbReference type="PROSITE" id="PS50908"/>
    </source>
</evidence>
<organism evidence="2 3">
    <name type="scientific">Cryptosporidium parvum</name>
    <dbReference type="NCBI Taxonomy" id="5807"/>
    <lineage>
        <taxon>Eukaryota</taxon>
        <taxon>Sar</taxon>
        <taxon>Alveolata</taxon>
        <taxon>Apicomplexa</taxon>
        <taxon>Conoidasida</taxon>
        <taxon>Coccidia</taxon>
        <taxon>Eucoccidiorida</taxon>
        <taxon>Eimeriorina</taxon>
        <taxon>Cryptosporidiidae</taxon>
        <taxon>Cryptosporidium</taxon>
    </lineage>
</organism>
<dbReference type="EMBL" id="CP044418">
    <property type="protein sequence ID" value="QOY41644.1"/>
    <property type="molecule type" value="Genomic_DNA"/>
</dbReference>
<accession>A0A7S7LG83</accession>
<evidence type="ECO:0000313" key="2">
    <source>
        <dbReference type="EMBL" id="QOY41644.1"/>
    </source>
</evidence>
<dbReference type="Pfam" id="PF05773">
    <property type="entry name" value="RWD"/>
    <property type="match status" value="1"/>
</dbReference>
<proteinExistence type="predicted"/>
<reference evidence="2 3" key="1">
    <citation type="submission" date="2019-09" db="EMBL/GenBank/DDBJ databases">
        <title>Consistent, comparative and evidence-based genome assembly and annotation for Cryptosporidium parvum, C. hominis and C. tyzzeri.</title>
        <authorList>
            <person name="Baptista R.P."/>
            <person name="Li Y."/>
            <person name="Sateriale A."/>
            <person name="Ansell B."/>
            <person name="Jex A."/>
            <person name="Sanders M."/>
            <person name="Brooks K."/>
            <person name="Tracey A."/>
            <person name="Berriman M."/>
            <person name="Striepen B."/>
            <person name="Cotton J.A."/>
            <person name="Kissinger J.C."/>
        </authorList>
    </citation>
    <scope>NUCLEOTIDE SEQUENCE [LARGE SCALE GENOMIC DNA]</scope>
    <source>
        <strain evidence="2 3">IOWA-ATCC</strain>
    </source>
</reference>
<name>A0A7S7LG83_CRYPV</name>
<dbReference type="OMA" id="SHIGEIC"/>
<dbReference type="SUPFAM" id="SSF54495">
    <property type="entry name" value="UBC-like"/>
    <property type="match status" value="1"/>
</dbReference>
<sequence>MDDLNLELEALQAIYSDKELSIETKENCQIINIQLIKEANYEINPTSEKNESIKFIKIKVAFLINQGYPEKSPPEINNINICILDGKYSMNECPIDNYHDEESDDNRILFDDSTCIYINTDEIINYYDSLKESYIGRVCLFDIIENLQVFIDDITSKLISNQEFQVEDTNIGLDSIGKDDDDDDDDDEVVYSGLTERILCPIEERVSEEQFNLWKMAFKSEMIEKKIWKDENQDSSQLTGKQLFEKDESLIKSDENSSAIIESTYLL</sequence>
<protein>
    <recommendedName>
        <fullName evidence="1">RWD domain-containing protein</fullName>
    </recommendedName>
</protein>
<evidence type="ECO:0000313" key="3">
    <source>
        <dbReference type="Proteomes" id="UP000593906"/>
    </source>
</evidence>
<dbReference type="PROSITE" id="PS50908">
    <property type="entry name" value="RWD"/>
    <property type="match status" value="1"/>
</dbReference>
<dbReference type="AlphaFoldDB" id="A0A7S7LG83"/>
<dbReference type="InterPro" id="IPR006575">
    <property type="entry name" value="RWD_dom"/>
</dbReference>
<dbReference type="InterPro" id="IPR016135">
    <property type="entry name" value="UBQ-conjugating_enzyme/RWD"/>
</dbReference>
<dbReference type="Proteomes" id="UP000593906">
    <property type="component" value="Chromosome 5"/>
</dbReference>
<gene>
    <name evidence="2" type="ORF">CPATCC_002220</name>
</gene>
<feature type="domain" description="RWD" evidence="1">
    <location>
        <begin position="6"/>
        <end position="154"/>
    </location>
</feature>
<dbReference type="VEuPathDB" id="CryptoDB:CPATCC_0023900"/>